<comment type="caution">
    <text evidence="15">The sequence shown here is derived from an EMBL/GenBank/DDBJ whole genome shotgun (WGS) entry which is preliminary data.</text>
</comment>
<evidence type="ECO:0000256" key="7">
    <source>
        <dbReference type="ARBA" id="ARBA00023136"/>
    </source>
</evidence>
<evidence type="ECO:0000256" key="4">
    <source>
        <dbReference type="ARBA" id="ARBA00022452"/>
    </source>
</evidence>
<feature type="region of interest" description="Disordered" evidence="11">
    <location>
        <begin position="63"/>
        <end position="87"/>
    </location>
</feature>
<dbReference type="Gene3D" id="2.40.170.20">
    <property type="entry name" value="TonB-dependent receptor, beta-barrel domain"/>
    <property type="match status" value="1"/>
</dbReference>
<evidence type="ECO:0000256" key="1">
    <source>
        <dbReference type="ARBA" id="ARBA00004571"/>
    </source>
</evidence>
<evidence type="ECO:0000256" key="9">
    <source>
        <dbReference type="ARBA" id="ARBA00023237"/>
    </source>
</evidence>
<evidence type="ECO:0000256" key="2">
    <source>
        <dbReference type="ARBA" id="ARBA00009810"/>
    </source>
</evidence>
<feature type="compositionally biased region" description="Gly residues" evidence="11">
    <location>
        <begin position="794"/>
        <end position="803"/>
    </location>
</feature>
<evidence type="ECO:0000256" key="3">
    <source>
        <dbReference type="ARBA" id="ARBA00022448"/>
    </source>
</evidence>
<dbReference type="Proteomes" id="UP001595665">
    <property type="component" value="Unassembled WGS sequence"/>
</dbReference>
<accession>A0ABV7PNG1</accession>
<keyword evidence="3 10" id="KW-0813">Transport</keyword>
<dbReference type="PROSITE" id="PS52016">
    <property type="entry name" value="TONB_DEPENDENT_REC_3"/>
    <property type="match status" value="1"/>
</dbReference>
<feature type="region of interest" description="Disordered" evidence="11">
    <location>
        <begin position="270"/>
        <end position="292"/>
    </location>
</feature>
<keyword evidence="16" id="KW-1185">Reference proteome</keyword>
<evidence type="ECO:0000259" key="14">
    <source>
        <dbReference type="Pfam" id="PF14905"/>
    </source>
</evidence>
<feature type="region of interest" description="Disordered" evidence="11">
    <location>
        <begin position="376"/>
        <end position="395"/>
    </location>
</feature>
<keyword evidence="5 10" id="KW-0812">Transmembrane</keyword>
<keyword evidence="6 12" id="KW-0732">Signal</keyword>
<feature type="domain" description="TonB-dependent receptor plug" evidence="13">
    <location>
        <begin position="111"/>
        <end position="201"/>
    </location>
</feature>
<evidence type="ECO:0000256" key="6">
    <source>
        <dbReference type="ARBA" id="ARBA00022729"/>
    </source>
</evidence>
<feature type="region of interest" description="Disordered" evidence="11">
    <location>
        <begin position="770"/>
        <end position="803"/>
    </location>
</feature>
<proteinExistence type="inferred from homology"/>
<dbReference type="SUPFAM" id="SSF56935">
    <property type="entry name" value="Porins"/>
    <property type="match status" value="1"/>
</dbReference>
<evidence type="ECO:0000256" key="12">
    <source>
        <dbReference type="SAM" id="SignalP"/>
    </source>
</evidence>
<dbReference type="RefSeq" id="WP_379736206.1">
    <property type="nucleotide sequence ID" value="NZ_JBHRVV010000001.1"/>
</dbReference>
<dbReference type="InterPro" id="IPR037066">
    <property type="entry name" value="Plug_dom_sf"/>
</dbReference>
<evidence type="ECO:0000256" key="10">
    <source>
        <dbReference type="PROSITE-ProRule" id="PRU01360"/>
    </source>
</evidence>
<dbReference type="InterPro" id="IPR012910">
    <property type="entry name" value="Plug_dom"/>
</dbReference>
<evidence type="ECO:0000256" key="11">
    <source>
        <dbReference type="SAM" id="MobiDB-lite"/>
    </source>
</evidence>
<feature type="compositionally biased region" description="Polar residues" evidence="11">
    <location>
        <begin position="274"/>
        <end position="287"/>
    </location>
</feature>
<dbReference type="Pfam" id="PF07715">
    <property type="entry name" value="Plug"/>
    <property type="match status" value="1"/>
</dbReference>
<feature type="signal peptide" evidence="12">
    <location>
        <begin position="1"/>
        <end position="34"/>
    </location>
</feature>
<evidence type="ECO:0000256" key="8">
    <source>
        <dbReference type="ARBA" id="ARBA00023170"/>
    </source>
</evidence>
<protein>
    <submittedName>
        <fullName evidence="15">TonB-dependent receptor domain-containing protein</fullName>
    </submittedName>
</protein>
<keyword evidence="8 15" id="KW-0675">Receptor</keyword>
<keyword evidence="9 10" id="KW-0998">Cell outer membrane</keyword>
<dbReference type="InterPro" id="IPR036942">
    <property type="entry name" value="Beta-barrel_TonB_sf"/>
</dbReference>
<dbReference type="InterPro" id="IPR041700">
    <property type="entry name" value="OMP_b-brl_3"/>
</dbReference>
<gene>
    <name evidence="15" type="ORF">ACFOPH_15315</name>
</gene>
<keyword evidence="7 10" id="KW-0472">Membrane</keyword>
<evidence type="ECO:0000313" key="16">
    <source>
        <dbReference type="Proteomes" id="UP001595665"/>
    </source>
</evidence>
<feature type="domain" description="Outer membrane protein beta-barrel" evidence="14">
    <location>
        <begin position="359"/>
        <end position="765"/>
    </location>
</feature>
<name>A0ABV7PNG1_9BURK</name>
<dbReference type="InterPro" id="IPR039426">
    <property type="entry name" value="TonB-dep_rcpt-like"/>
</dbReference>
<organism evidence="15 16">
    <name type="scientific">Massilia haematophila</name>
    <dbReference type="NCBI Taxonomy" id="457923"/>
    <lineage>
        <taxon>Bacteria</taxon>
        <taxon>Pseudomonadati</taxon>
        <taxon>Pseudomonadota</taxon>
        <taxon>Betaproteobacteria</taxon>
        <taxon>Burkholderiales</taxon>
        <taxon>Oxalobacteraceae</taxon>
        <taxon>Telluria group</taxon>
        <taxon>Massilia</taxon>
    </lineage>
</organism>
<evidence type="ECO:0000256" key="5">
    <source>
        <dbReference type="ARBA" id="ARBA00022692"/>
    </source>
</evidence>
<dbReference type="Gene3D" id="2.170.130.10">
    <property type="entry name" value="TonB-dependent receptor, plug domain"/>
    <property type="match status" value="1"/>
</dbReference>
<evidence type="ECO:0000259" key="13">
    <source>
        <dbReference type="Pfam" id="PF07715"/>
    </source>
</evidence>
<comment type="subcellular location">
    <subcellularLocation>
        <location evidence="1 10">Cell outer membrane</location>
        <topology evidence="1 10">Multi-pass membrane protein</topology>
    </subcellularLocation>
</comment>
<reference evidence="16" key="1">
    <citation type="journal article" date="2019" name="Int. J. Syst. Evol. Microbiol.">
        <title>The Global Catalogue of Microorganisms (GCM) 10K type strain sequencing project: providing services to taxonomists for standard genome sequencing and annotation.</title>
        <authorList>
            <consortium name="The Broad Institute Genomics Platform"/>
            <consortium name="The Broad Institute Genome Sequencing Center for Infectious Disease"/>
            <person name="Wu L."/>
            <person name="Ma J."/>
        </authorList>
    </citation>
    <scope>NUCLEOTIDE SEQUENCE [LARGE SCALE GENOMIC DNA]</scope>
    <source>
        <strain evidence="16">CCM 7480</strain>
    </source>
</reference>
<keyword evidence="4 10" id="KW-1134">Transmembrane beta strand</keyword>
<dbReference type="EMBL" id="JBHRVV010000001">
    <property type="protein sequence ID" value="MFC3459603.1"/>
    <property type="molecule type" value="Genomic_DNA"/>
</dbReference>
<evidence type="ECO:0000313" key="15">
    <source>
        <dbReference type="EMBL" id="MFC3459603.1"/>
    </source>
</evidence>
<comment type="similarity">
    <text evidence="2 10">Belongs to the TonB-dependent receptor family.</text>
</comment>
<dbReference type="PANTHER" id="PTHR30069">
    <property type="entry name" value="TONB-DEPENDENT OUTER MEMBRANE RECEPTOR"/>
    <property type="match status" value="1"/>
</dbReference>
<feature type="chain" id="PRO_5046005663" evidence="12">
    <location>
        <begin position="35"/>
        <end position="803"/>
    </location>
</feature>
<sequence>MQPGAADASPRRRAVHLAVLLAVCELGAASSALAQSAANVPAAQPAPATTAAKPTAAAAAAQPAPANAPAAPAAAPAGAAQPDAAGAQMAPAPIQSVNVVGERTTKFIDRQVYDVKQDVNASNGSAADALGNVPSVSVDPDGTVSLRGSTNVQILVDGKPSAMLQGENRGGALQAMPSEDIDSIEVINNPGAEFGNEGGGGPILNLVMKRTRRPGGFGVANANLGTAGRYNSALNGSYNSGAWGFQGGIHVRHDGRDSTYENERERIDPVTGDVQRSTQSTTSTGLNDSVGLRGQLSYNIGEDDTLEASLMYMQRDNDQQVQDHYNVADGMGAVTSDYVRASRRTGDSSNGMVGLRWDHKGEKLGELFKMDLRLSGSENDSETDSTNTYTVTPPFAADSRNLQDVDNRTRIVDYTGDYERPLDSGAIVKLGYKLSDTKSEFDNRYYDFDLASGAPGVNDRLTNAFELDQRVAALYGSYQWKLSERWGAQLGLRGEYTDMKLEQATTRVEASNDYLNWVPSAFATYKLGDRTNLRLAYAHRIRRPSASELNPFVVYRDEFNESSGNPYLKPVKTDSFEVGYETKAGVLDANLRAYYRNERDTIRSRQVPVSDTVILTTLENGGSNRSGGLGFTLSGKITPTLSLNTSGNVFVVEQQQIDLAGIESKRSATSVNVRGRLNWQATPQDQLQLMFNAQGKTLTGYGYREPSATANLSYRRNLSPSLTFVVNANDIFDSQKMETITDSPTLQERGIRRFDGRFVYVGLSYRFGGVQSSRRPDGPPGEGWRGGPPPGGMPPGGFGGPGM</sequence>
<dbReference type="Pfam" id="PF14905">
    <property type="entry name" value="OMP_b-brl_3"/>
    <property type="match status" value="1"/>
</dbReference>
<dbReference type="PANTHER" id="PTHR30069:SF29">
    <property type="entry name" value="HEMOGLOBIN AND HEMOGLOBIN-HAPTOGLOBIN-BINDING PROTEIN 1-RELATED"/>
    <property type="match status" value="1"/>
</dbReference>